<gene>
    <name evidence="2" type="ORF">GXM_08231</name>
</gene>
<evidence type="ECO:0000313" key="3">
    <source>
        <dbReference type="Proteomes" id="UP000326678"/>
    </source>
</evidence>
<dbReference type="PANTHER" id="PTHR30290">
    <property type="entry name" value="PERIPLASMIC BINDING COMPONENT OF ABC TRANSPORTER"/>
    <property type="match status" value="1"/>
</dbReference>
<dbReference type="Pfam" id="PF00496">
    <property type="entry name" value="SBP_bac_5"/>
    <property type="match status" value="1"/>
</dbReference>
<dbReference type="EMBL" id="CP045227">
    <property type="protein sequence ID" value="QFS50737.1"/>
    <property type="molecule type" value="Genomic_DNA"/>
</dbReference>
<dbReference type="InterPro" id="IPR039424">
    <property type="entry name" value="SBP_5"/>
</dbReference>
<dbReference type="Gene3D" id="3.40.190.10">
    <property type="entry name" value="Periplasmic binding protein-like II"/>
    <property type="match status" value="1"/>
</dbReference>
<protein>
    <submittedName>
        <fullName evidence="2">ABC.PE.S, peptide/nickel transport system substrate-binding protein</fullName>
    </submittedName>
</protein>
<accession>A0A5P8WD40</accession>
<dbReference type="KEGG" id="nsh:GXM_08231"/>
<dbReference type="AlphaFoldDB" id="A0A5P8WD40"/>
<keyword evidence="3" id="KW-1185">Reference proteome</keyword>
<evidence type="ECO:0000313" key="2">
    <source>
        <dbReference type="EMBL" id="QFS50737.1"/>
    </source>
</evidence>
<evidence type="ECO:0000259" key="1">
    <source>
        <dbReference type="Pfam" id="PF00496"/>
    </source>
</evidence>
<proteinExistence type="predicted"/>
<dbReference type="SUPFAM" id="SSF53850">
    <property type="entry name" value="Periplasmic binding protein-like II"/>
    <property type="match status" value="1"/>
</dbReference>
<dbReference type="RefSeq" id="WP_152591591.1">
    <property type="nucleotide sequence ID" value="NZ_CP045227.1"/>
</dbReference>
<dbReference type="GO" id="GO:1904680">
    <property type="term" value="F:peptide transmembrane transporter activity"/>
    <property type="evidence" value="ECO:0007669"/>
    <property type="project" value="TreeGrafter"/>
</dbReference>
<reference evidence="2 3" key="1">
    <citation type="submission" date="2019-10" db="EMBL/GenBank/DDBJ databases">
        <title>Genomic and transcriptomic insights into the perfect genentic adaptation of a filamentous nitrogen-fixing cyanobacterium to rice fields.</title>
        <authorList>
            <person name="Chen Z."/>
        </authorList>
    </citation>
    <scope>NUCLEOTIDE SEQUENCE [LARGE SCALE GENOMIC DNA]</scope>
    <source>
        <strain evidence="2">CCNUC1</strain>
    </source>
</reference>
<dbReference type="Proteomes" id="UP000326678">
    <property type="component" value="Chromosome Gxm2"/>
</dbReference>
<dbReference type="PANTHER" id="PTHR30290:SF65">
    <property type="entry name" value="MONOACYL PHOSPHATIDYLINOSITOL TETRAMANNOSIDE-BINDING PROTEIN LPQW-RELATED"/>
    <property type="match status" value="1"/>
</dbReference>
<feature type="domain" description="Solute-binding protein family 5" evidence="1">
    <location>
        <begin position="16"/>
        <end position="100"/>
    </location>
</feature>
<sequence length="103" mass="11182">MSGDARLGEKAVGATTAANYQAVKSVEALNDYTVKINFQEPNPAWSLPFISSNGSIIPRHLFEKYNGSNAREAPANLLPVGTGPYKVVDFKPGDTVVYQQFSF</sequence>
<organism evidence="2 3">
    <name type="scientific">Nostoc sphaeroides CCNUC1</name>
    <dbReference type="NCBI Taxonomy" id="2653204"/>
    <lineage>
        <taxon>Bacteria</taxon>
        <taxon>Bacillati</taxon>
        <taxon>Cyanobacteriota</taxon>
        <taxon>Cyanophyceae</taxon>
        <taxon>Nostocales</taxon>
        <taxon>Nostocaceae</taxon>
        <taxon>Nostoc</taxon>
    </lineage>
</organism>
<name>A0A5P8WD40_9NOSO</name>
<dbReference type="InterPro" id="IPR000914">
    <property type="entry name" value="SBP_5_dom"/>
</dbReference>
<dbReference type="GO" id="GO:0015833">
    <property type="term" value="P:peptide transport"/>
    <property type="evidence" value="ECO:0007669"/>
    <property type="project" value="TreeGrafter"/>
</dbReference>